<evidence type="ECO:0000313" key="2">
    <source>
        <dbReference type="Proteomes" id="UP000596095"/>
    </source>
</evidence>
<dbReference type="EMBL" id="CP067993">
    <property type="protein sequence ID" value="QQQ44148.1"/>
    <property type="molecule type" value="Genomic_DNA"/>
</dbReference>
<dbReference type="AlphaFoldDB" id="A0ABD7C871"/>
<reference evidence="1 2" key="1">
    <citation type="submission" date="2021-01" db="EMBL/GenBank/DDBJ databases">
        <title>Genome Characterization of a novel Stenotrophomonas isolate with high keratinase activity.</title>
        <authorList>
            <person name="Cao Z.-J."/>
        </authorList>
    </citation>
    <scope>NUCLEOTIDE SEQUENCE [LARGE SCALE GENOMIC DNA]</scope>
    <source>
        <strain evidence="1 2">DHHJ</strain>
    </source>
</reference>
<gene>
    <name evidence="1" type="ORF">JJL50_09050</name>
</gene>
<sequence length="81" mass="8807">MSIQFDPESGLVRVEISVRGGEADDLNRHLASGALHTLESIAGLDQGPVRRRLIDCLGRQVRSLKRNEDEVRAAKKAGAPC</sequence>
<name>A0ABD7C871_STEMA</name>
<dbReference type="Proteomes" id="UP000596095">
    <property type="component" value="Chromosome"/>
</dbReference>
<proteinExistence type="predicted"/>
<dbReference type="RefSeq" id="WP_189719880.1">
    <property type="nucleotide sequence ID" value="NZ_CP031058.1"/>
</dbReference>
<organism evidence="1 2">
    <name type="scientific">Stenotrophomonas maltophilia</name>
    <name type="common">Pseudomonas maltophilia</name>
    <name type="synonym">Xanthomonas maltophilia</name>
    <dbReference type="NCBI Taxonomy" id="40324"/>
    <lineage>
        <taxon>Bacteria</taxon>
        <taxon>Pseudomonadati</taxon>
        <taxon>Pseudomonadota</taxon>
        <taxon>Gammaproteobacteria</taxon>
        <taxon>Lysobacterales</taxon>
        <taxon>Lysobacteraceae</taxon>
        <taxon>Stenotrophomonas</taxon>
        <taxon>Stenotrophomonas maltophilia group</taxon>
    </lineage>
</organism>
<accession>A0ABD7C871</accession>
<protein>
    <submittedName>
        <fullName evidence="1">Uncharacterized protein</fullName>
    </submittedName>
</protein>
<evidence type="ECO:0000313" key="1">
    <source>
        <dbReference type="EMBL" id="QQQ44148.1"/>
    </source>
</evidence>